<dbReference type="GO" id="GO:0016887">
    <property type="term" value="F:ATP hydrolysis activity"/>
    <property type="evidence" value="ECO:0007669"/>
    <property type="project" value="InterPro"/>
</dbReference>
<name>A0A242A5W1_9ENTE</name>
<protein>
    <recommendedName>
        <fullName evidence="5">ABC transporter domain-containing protein</fullName>
    </recommendedName>
</protein>
<reference evidence="6 7" key="1">
    <citation type="submission" date="2017-05" db="EMBL/GenBank/DDBJ databases">
        <title>The Genome Sequence of Enterococcus sp. 8G7_MSG3316.</title>
        <authorList>
            <consortium name="The Broad Institute Genomics Platform"/>
            <consortium name="The Broad Institute Genomic Center for Infectious Diseases"/>
            <person name="Earl A."/>
            <person name="Manson A."/>
            <person name="Schwartman J."/>
            <person name="Gilmore M."/>
            <person name="Abouelleil A."/>
            <person name="Cao P."/>
            <person name="Chapman S."/>
            <person name="Cusick C."/>
            <person name="Shea T."/>
            <person name="Young S."/>
            <person name="Neafsey D."/>
            <person name="Nusbaum C."/>
            <person name="Birren B."/>
        </authorList>
    </citation>
    <scope>NUCLEOTIDE SEQUENCE [LARGE SCALE GENOMIC DNA]</scope>
    <source>
        <strain evidence="6 7">8G7_MSG3316</strain>
    </source>
</reference>
<keyword evidence="3" id="KW-0547">Nucleotide-binding</keyword>
<dbReference type="PROSITE" id="PS50893">
    <property type="entry name" value="ABC_TRANSPORTER_2"/>
    <property type="match status" value="1"/>
</dbReference>
<evidence type="ECO:0000313" key="7">
    <source>
        <dbReference type="Proteomes" id="UP000195043"/>
    </source>
</evidence>
<dbReference type="EMBL" id="NGKU01000001">
    <property type="protein sequence ID" value="OTN76426.1"/>
    <property type="molecule type" value="Genomic_DNA"/>
</dbReference>
<dbReference type="PANTHER" id="PTHR42711:SF5">
    <property type="entry name" value="ABC TRANSPORTER ATP-BINDING PROTEIN NATA"/>
    <property type="match status" value="1"/>
</dbReference>
<dbReference type="InterPro" id="IPR027417">
    <property type="entry name" value="P-loop_NTPase"/>
</dbReference>
<dbReference type="OrthoDB" id="2365508at2"/>
<evidence type="ECO:0000256" key="4">
    <source>
        <dbReference type="ARBA" id="ARBA00022840"/>
    </source>
</evidence>
<organism evidence="6 7">
    <name type="scientific">Candidatus Enterococcus testudinis</name>
    <dbReference type="NCBI Taxonomy" id="1834191"/>
    <lineage>
        <taxon>Bacteria</taxon>
        <taxon>Bacillati</taxon>
        <taxon>Bacillota</taxon>
        <taxon>Bacilli</taxon>
        <taxon>Lactobacillales</taxon>
        <taxon>Enterococcaceae</taxon>
        <taxon>Enterococcus</taxon>
    </lineage>
</organism>
<evidence type="ECO:0000259" key="5">
    <source>
        <dbReference type="PROSITE" id="PS50893"/>
    </source>
</evidence>
<dbReference type="AlphaFoldDB" id="A0A242A5W1"/>
<dbReference type="GO" id="GO:0005524">
    <property type="term" value="F:ATP binding"/>
    <property type="evidence" value="ECO:0007669"/>
    <property type="project" value="UniProtKB-KW"/>
</dbReference>
<proteinExistence type="inferred from homology"/>
<keyword evidence="4" id="KW-0067">ATP-binding</keyword>
<keyword evidence="2" id="KW-0813">Transport</keyword>
<dbReference type="Pfam" id="PF00005">
    <property type="entry name" value="ABC_tran"/>
    <property type="match status" value="1"/>
</dbReference>
<dbReference type="Gene3D" id="3.40.50.300">
    <property type="entry name" value="P-loop containing nucleotide triphosphate hydrolases"/>
    <property type="match status" value="1"/>
</dbReference>
<dbReference type="Proteomes" id="UP000195043">
    <property type="component" value="Unassembled WGS sequence"/>
</dbReference>
<dbReference type="SUPFAM" id="SSF52540">
    <property type="entry name" value="P-loop containing nucleoside triphosphate hydrolases"/>
    <property type="match status" value="1"/>
</dbReference>
<dbReference type="InterPro" id="IPR003593">
    <property type="entry name" value="AAA+_ATPase"/>
</dbReference>
<evidence type="ECO:0000256" key="3">
    <source>
        <dbReference type="ARBA" id="ARBA00022741"/>
    </source>
</evidence>
<dbReference type="InterPro" id="IPR050763">
    <property type="entry name" value="ABC_transporter_ATP-binding"/>
</dbReference>
<dbReference type="RefSeq" id="WP_086274381.1">
    <property type="nucleotide sequence ID" value="NZ_NGKU01000001.1"/>
</dbReference>
<accession>A0A242A5W1</accession>
<feature type="domain" description="ABC transporter" evidence="5">
    <location>
        <begin position="2"/>
        <end position="226"/>
    </location>
</feature>
<dbReference type="STRING" id="1834191.A5886_001503"/>
<dbReference type="SMART" id="SM00382">
    <property type="entry name" value="AAA"/>
    <property type="match status" value="1"/>
</dbReference>
<evidence type="ECO:0000256" key="1">
    <source>
        <dbReference type="ARBA" id="ARBA00005417"/>
    </source>
</evidence>
<comment type="caution">
    <text evidence="6">The sequence shown here is derived from an EMBL/GenBank/DDBJ whole genome shotgun (WGS) entry which is preliminary data.</text>
</comment>
<evidence type="ECO:0000313" key="6">
    <source>
        <dbReference type="EMBL" id="OTN76426.1"/>
    </source>
</evidence>
<sequence>MLTCKKIELRRYKEPTIKNLTFQLNPGEICAIVGPVGVGKKTLLQGIVGLLPLRKGAIKIHSLSLTQNRQSFLKSIFYIESPRHLSGDLTVKHHLAMVKKEWCSTKDMAVVSHMFALTPHLNKRLNQLSREQKVQVMMALYVMSDCPVMMFNELLTLHLRNKAALKKLLVYLQKNGKTVLFTTSSLYGLSELCHRVFFLHQGQIAYIAQPDEDLMTIYHHFYPAKPRQGEEI</sequence>
<dbReference type="PANTHER" id="PTHR42711">
    <property type="entry name" value="ABC TRANSPORTER ATP-BINDING PROTEIN"/>
    <property type="match status" value="1"/>
</dbReference>
<gene>
    <name evidence="6" type="ORF">A5886_001503</name>
</gene>
<dbReference type="InterPro" id="IPR003439">
    <property type="entry name" value="ABC_transporter-like_ATP-bd"/>
</dbReference>
<evidence type="ECO:0000256" key="2">
    <source>
        <dbReference type="ARBA" id="ARBA00022448"/>
    </source>
</evidence>
<comment type="similarity">
    <text evidence="1">Belongs to the ABC transporter superfamily.</text>
</comment>
<keyword evidence="7" id="KW-1185">Reference proteome</keyword>